<comment type="caution">
    <text evidence="2">The sequence shown here is derived from an EMBL/GenBank/DDBJ whole genome shotgun (WGS) entry which is preliminary data.</text>
</comment>
<gene>
    <name evidence="2" type="ORF">GCM10010328_29510</name>
</gene>
<keyword evidence="3" id="KW-1185">Reference proteome</keyword>
<reference evidence="3" key="1">
    <citation type="journal article" date="2019" name="Int. J. Syst. Evol. Microbiol.">
        <title>The Global Catalogue of Microorganisms (GCM) 10K type strain sequencing project: providing services to taxonomists for standard genome sequencing and annotation.</title>
        <authorList>
            <consortium name="The Broad Institute Genomics Platform"/>
            <consortium name="The Broad Institute Genome Sequencing Center for Infectious Disease"/>
            <person name="Wu L."/>
            <person name="Ma J."/>
        </authorList>
    </citation>
    <scope>NUCLEOTIDE SEQUENCE [LARGE SCALE GENOMIC DNA]</scope>
    <source>
        <strain evidence="3">JCM 4602</strain>
    </source>
</reference>
<feature type="region of interest" description="Disordered" evidence="1">
    <location>
        <begin position="1"/>
        <end position="31"/>
    </location>
</feature>
<protein>
    <submittedName>
        <fullName evidence="2">Uncharacterized protein</fullName>
    </submittedName>
</protein>
<accession>A0ABQ3BNR4</accession>
<organism evidence="2 3">
    <name type="scientific">Streptomyces rubiginosohelvolus</name>
    <dbReference type="NCBI Taxonomy" id="67362"/>
    <lineage>
        <taxon>Bacteria</taxon>
        <taxon>Bacillati</taxon>
        <taxon>Actinomycetota</taxon>
        <taxon>Actinomycetes</taxon>
        <taxon>Kitasatosporales</taxon>
        <taxon>Streptomycetaceae</taxon>
        <taxon>Streptomyces</taxon>
    </lineage>
</organism>
<evidence type="ECO:0000313" key="3">
    <source>
        <dbReference type="Proteomes" id="UP000624183"/>
    </source>
</evidence>
<proteinExistence type="predicted"/>
<sequence length="94" mass="10437">MCGRRGGGSPGTDSSTGGPLRTSTVSPGTRSGWYLFGALSLTDRVVAMGDAKTRKCVWCEKEFTRRSLWRAKRYCKRRHQYTHYGAILVGSLFS</sequence>
<dbReference type="Proteomes" id="UP000624183">
    <property type="component" value="Unassembled WGS sequence"/>
</dbReference>
<evidence type="ECO:0000256" key="1">
    <source>
        <dbReference type="SAM" id="MobiDB-lite"/>
    </source>
</evidence>
<feature type="compositionally biased region" description="Gly residues" evidence="1">
    <location>
        <begin position="1"/>
        <end position="10"/>
    </location>
</feature>
<evidence type="ECO:0000313" key="2">
    <source>
        <dbReference type="EMBL" id="GGZ52828.1"/>
    </source>
</evidence>
<dbReference type="EMBL" id="BMUW01000004">
    <property type="protein sequence ID" value="GGZ52828.1"/>
    <property type="molecule type" value="Genomic_DNA"/>
</dbReference>
<name>A0ABQ3BNR4_9ACTN</name>